<keyword evidence="2 5" id="KW-0378">Hydrolase</keyword>
<dbReference type="EMBL" id="CM035420">
    <property type="protein sequence ID" value="KAH7405476.1"/>
    <property type="molecule type" value="Genomic_DNA"/>
</dbReference>
<evidence type="ECO:0000256" key="5">
    <source>
        <dbReference type="RuleBase" id="RU004336"/>
    </source>
</evidence>
<evidence type="ECO:0000256" key="6">
    <source>
        <dbReference type="SAM" id="SignalP"/>
    </source>
</evidence>
<sequence>MMLRRSSVCILVILVAYRSVLVSGGGTVGVAYGTLGNNLPPPAQVVQLMQASGIKNAMVYDTNPEVMEAFMGSGVRLSVQVVNGELQTLASDPDIAQQWVQTRILPFASTIDYISVGNEVLTTERDKSSFLYPAMINIHSALATFDIDNAVKVSTTHAANVLDASNSFPPSNGQFNVSVLQYMVPILGFLSSTGAPFMANVYPFLAYISANGDIKLPYALLDSVGAPEYYVADAGSGLVYTNLFDAQIDTLVFALEKVGFGTLPLMVTETGWPSAGGLEATTVVNAQKYNNNVVAHVLGGGGTPKRPAVPLQVFIFALFNENQKTGPDYEQHFGLFYPDQSRVYNLALRSN</sequence>
<evidence type="ECO:0000256" key="3">
    <source>
        <dbReference type="ARBA" id="ARBA00023295"/>
    </source>
</evidence>
<reference evidence="7" key="1">
    <citation type="submission" date="2021-08" db="EMBL/GenBank/DDBJ databases">
        <title>WGS assembly of Ceratopteris richardii.</title>
        <authorList>
            <person name="Marchant D.B."/>
            <person name="Chen G."/>
            <person name="Jenkins J."/>
            <person name="Shu S."/>
            <person name="Leebens-Mack J."/>
            <person name="Grimwood J."/>
            <person name="Schmutz J."/>
            <person name="Soltis P."/>
            <person name="Soltis D."/>
            <person name="Chen Z.-H."/>
        </authorList>
    </citation>
    <scope>NUCLEOTIDE SEQUENCE</scope>
    <source>
        <strain evidence="7">Whitten #5841</strain>
        <tissue evidence="7">Leaf</tissue>
    </source>
</reference>
<dbReference type="Gene3D" id="3.20.20.80">
    <property type="entry name" value="Glycosidases"/>
    <property type="match status" value="1"/>
</dbReference>
<dbReference type="PROSITE" id="PS00587">
    <property type="entry name" value="GLYCOSYL_HYDROL_F17"/>
    <property type="match status" value="1"/>
</dbReference>
<dbReference type="SUPFAM" id="SSF51445">
    <property type="entry name" value="(Trans)glycosidases"/>
    <property type="match status" value="1"/>
</dbReference>
<proteinExistence type="inferred from homology"/>
<name>A0A8T2T6H8_CERRI</name>
<dbReference type="Proteomes" id="UP000825935">
    <property type="component" value="Chromosome 15"/>
</dbReference>
<evidence type="ECO:0000256" key="4">
    <source>
        <dbReference type="RuleBase" id="RU004335"/>
    </source>
</evidence>
<protein>
    <recommendedName>
        <fullName evidence="9">Glucan endo-1,3-beta-D-glucosidase</fullName>
    </recommendedName>
</protein>
<dbReference type="InterPro" id="IPR017853">
    <property type="entry name" value="GH"/>
</dbReference>
<dbReference type="OrthoDB" id="941679at2759"/>
<comment type="caution">
    <text evidence="7">The sequence shown here is derived from an EMBL/GenBank/DDBJ whole genome shotgun (WGS) entry which is preliminary data.</text>
</comment>
<dbReference type="InterPro" id="IPR000490">
    <property type="entry name" value="Glyco_hydro_17"/>
</dbReference>
<gene>
    <name evidence="7" type="ORF">KP509_15G072000</name>
</gene>
<dbReference type="PANTHER" id="PTHR32227">
    <property type="entry name" value="GLUCAN ENDO-1,3-BETA-GLUCOSIDASE BG1-RELATED-RELATED"/>
    <property type="match status" value="1"/>
</dbReference>
<comment type="similarity">
    <text evidence="1 4">Belongs to the glycosyl hydrolase 17 family.</text>
</comment>
<keyword evidence="6" id="KW-0732">Signal</keyword>
<feature type="signal peptide" evidence="6">
    <location>
        <begin position="1"/>
        <end position="24"/>
    </location>
</feature>
<dbReference type="OMA" id="MHVAACN"/>
<evidence type="ECO:0000256" key="1">
    <source>
        <dbReference type="ARBA" id="ARBA00008773"/>
    </source>
</evidence>
<organism evidence="7 8">
    <name type="scientific">Ceratopteris richardii</name>
    <name type="common">Triangle waterfern</name>
    <dbReference type="NCBI Taxonomy" id="49495"/>
    <lineage>
        <taxon>Eukaryota</taxon>
        <taxon>Viridiplantae</taxon>
        <taxon>Streptophyta</taxon>
        <taxon>Embryophyta</taxon>
        <taxon>Tracheophyta</taxon>
        <taxon>Polypodiopsida</taxon>
        <taxon>Polypodiidae</taxon>
        <taxon>Polypodiales</taxon>
        <taxon>Pteridineae</taxon>
        <taxon>Pteridaceae</taxon>
        <taxon>Parkerioideae</taxon>
        <taxon>Ceratopteris</taxon>
    </lineage>
</organism>
<dbReference type="FunFam" id="3.20.20.80:FF:000010">
    <property type="entry name" value="glucan endo-1,3-beta-glucosidase, basic"/>
    <property type="match status" value="1"/>
</dbReference>
<accession>A0A8T2T6H8</accession>
<dbReference type="AlphaFoldDB" id="A0A8T2T6H8"/>
<dbReference type="InterPro" id="IPR044965">
    <property type="entry name" value="Glyco_hydro_17_plant"/>
</dbReference>
<evidence type="ECO:0000313" key="8">
    <source>
        <dbReference type="Proteomes" id="UP000825935"/>
    </source>
</evidence>
<dbReference type="GO" id="GO:0004553">
    <property type="term" value="F:hydrolase activity, hydrolyzing O-glycosyl compounds"/>
    <property type="evidence" value="ECO:0007669"/>
    <property type="project" value="InterPro"/>
</dbReference>
<evidence type="ECO:0000256" key="2">
    <source>
        <dbReference type="ARBA" id="ARBA00022801"/>
    </source>
</evidence>
<keyword evidence="8" id="KW-1185">Reference proteome</keyword>
<evidence type="ECO:0008006" key="9">
    <source>
        <dbReference type="Google" id="ProtNLM"/>
    </source>
</evidence>
<dbReference type="GO" id="GO:0005975">
    <property type="term" value="P:carbohydrate metabolic process"/>
    <property type="evidence" value="ECO:0007669"/>
    <property type="project" value="InterPro"/>
</dbReference>
<keyword evidence="3 5" id="KW-0326">Glycosidase</keyword>
<dbReference type="Pfam" id="PF00332">
    <property type="entry name" value="Glyco_hydro_17"/>
    <property type="match status" value="1"/>
</dbReference>
<evidence type="ECO:0000313" key="7">
    <source>
        <dbReference type="EMBL" id="KAH7405476.1"/>
    </source>
</evidence>
<feature type="chain" id="PRO_5035825616" description="Glucan endo-1,3-beta-D-glucosidase" evidence="6">
    <location>
        <begin position="25"/>
        <end position="351"/>
    </location>
</feature>